<protein>
    <submittedName>
        <fullName evidence="1">Uncharacterized protein</fullName>
    </submittedName>
</protein>
<reference evidence="1 2" key="1">
    <citation type="journal article" date="2016" name="PLoS ONE">
        <title>Sequence Assembly of Yarrowia lipolytica Strain W29/CLIB89 Shows Transposable Element Diversity.</title>
        <authorList>
            <person name="Magnan C."/>
            <person name="Yu J."/>
            <person name="Chang I."/>
            <person name="Jahn E."/>
            <person name="Kanomata Y."/>
            <person name="Wu J."/>
            <person name="Zeller M."/>
            <person name="Oakes M."/>
            <person name="Baldi P."/>
            <person name="Sandmeyer S."/>
        </authorList>
    </citation>
    <scope>NUCLEOTIDE SEQUENCE [LARGE SCALE GENOMIC DNA]</scope>
    <source>
        <strain evidence="2">CLIB89(W29)</strain>
    </source>
</reference>
<dbReference type="AlphaFoldDB" id="A0A1D8NAT7"/>
<dbReference type="RefSeq" id="XP_068138440.1">
    <property type="nucleotide sequence ID" value="XM_068282339.1"/>
</dbReference>
<proteinExistence type="predicted"/>
<sequence length="115" mass="13002">MLAYNWPAQPFMTSVKSTALPTLLIMWPVAFLPPTLWGRPWFQSHPADNFLLNTRVGQGLFGPNRLRSWSTQPTPSPEICLALETTKDKATKRKNTKGDAKLHTLSDTAFPIMYE</sequence>
<dbReference type="VEuPathDB" id="FungiDB:YALI1_C17519g"/>
<name>A0A1D8NAT7_YARLL</name>
<evidence type="ECO:0000313" key="2">
    <source>
        <dbReference type="Proteomes" id="UP000182444"/>
    </source>
</evidence>
<dbReference type="Proteomes" id="UP000182444">
    <property type="component" value="Chromosome 1C"/>
</dbReference>
<evidence type="ECO:0000313" key="1">
    <source>
        <dbReference type="EMBL" id="AOW02757.1"/>
    </source>
</evidence>
<accession>A0A1D8NAT7</accession>
<gene>
    <name evidence="1" type="ORF">YALI1_C17519g</name>
</gene>
<dbReference type="EMBL" id="CP017555">
    <property type="protein sequence ID" value="AOW02757.1"/>
    <property type="molecule type" value="Genomic_DNA"/>
</dbReference>
<organism evidence="1 2">
    <name type="scientific">Yarrowia lipolytica</name>
    <name type="common">Candida lipolytica</name>
    <dbReference type="NCBI Taxonomy" id="4952"/>
    <lineage>
        <taxon>Eukaryota</taxon>
        <taxon>Fungi</taxon>
        <taxon>Dikarya</taxon>
        <taxon>Ascomycota</taxon>
        <taxon>Saccharomycotina</taxon>
        <taxon>Dipodascomycetes</taxon>
        <taxon>Dipodascales</taxon>
        <taxon>Dipodascales incertae sedis</taxon>
        <taxon>Yarrowia</taxon>
    </lineage>
</organism>
<dbReference type="GeneID" id="94582973"/>